<feature type="non-terminal residue" evidence="1">
    <location>
        <position position="271"/>
    </location>
</feature>
<reference evidence="1" key="1">
    <citation type="submission" date="2018-05" db="EMBL/GenBank/DDBJ databases">
        <authorList>
            <person name="Lanie J.A."/>
            <person name="Ng W.-L."/>
            <person name="Kazmierczak K.M."/>
            <person name="Andrzejewski T.M."/>
            <person name="Davidsen T.M."/>
            <person name="Wayne K.J."/>
            <person name="Tettelin H."/>
            <person name="Glass J.I."/>
            <person name="Rusch D."/>
            <person name="Podicherti R."/>
            <person name="Tsui H.-C.T."/>
            <person name="Winkler M.E."/>
        </authorList>
    </citation>
    <scope>NUCLEOTIDE SEQUENCE</scope>
</reference>
<dbReference type="AlphaFoldDB" id="A0A382KVC0"/>
<organism evidence="1">
    <name type="scientific">marine metagenome</name>
    <dbReference type="NCBI Taxonomy" id="408172"/>
    <lineage>
        <taxon>unclassified sequences</taxon>
        <taxon>metagenomes</taxon>
        <taxon>ecological metagenomes</taxon>
    </lineage>
</organism>
<protein>
    <submittedName>
        <fullName evidence="1">Uncharacterized protein</fullName>
    </submittedName>
</protein>
<feature type="non-terminal residue" evidence="1">
    <location>
        <position position="1"/>
    </location>
</feature>
<accession>A0A382KVC0</accession>
<proteinExistence type="predicted"/>
<evidence type="ECO:0000313" key="1">
    <source>
        <dbReference type="EMBL" id="SVC27082.1"/>
    </source>
</evidence>
<sequence length="271" mass="29748">VSEPTELSAGTTQMAWLVENLTANEPYTMAWLRVVDGDWANYAIDYHSFTASADHEVAFWNLTVDEHACDVYIESDLYGGGQYYEYAVGRNLTAPCEQVGDPYAEYLMYDGDLDQWVSIPGYIGDGDYEMAVIMGNLTEGDELTLAVHIRGFDDGGDAIESINIFSGGVADGSGCDDINISSDSNCVQNGTFTVPASGFHVLYWNLTMTLEVCNFQLWGSLYHSSNATEVSVQSYGEHVTEGPCDVVSTTTVPYFELFALDEDAGYYQVDP</sequence>
<gene>
    <name evidence="1" type="ORF">METZ01_LOCUS279936</name>
</gene>
<name>A0A382KVC0_9ZZZZ</name>
<dbReference type="EMBL" id="UINC01082374">
    <property type="protein sequence ID" value="SVC27082.1"/>
    <property type="molecule type" value="Genomic_DNA"/>
</dbReference>